<dbReference type="InterPro" id="IPR003018">
    <property type="entry name" value="GAF"/>
</dbReference>
<dbReference type="Pfam" id="PF01590">
    <property type="entry name" value="GAF"/>
    <property type="match status" value="1"/>
</dbReference>
<evidence type="ECO:0000313" key="4">
    <source>
        <dbReference type="Proteomes" id="UP000184315"/>
    </source>
</evidence>
<protein>
    <recommendedName>
        <fullName evidence="2">Phytochrome chromophore attachment site domain-containing protein</fullName>
    </recommendedName>
</protein>
<evidence type="ECO:0000259" key="2">
    <source>
        <dbReference type="PROSITE" id="PS50046"/>
    </source>
</evidence>
<proteinExistence type="predicted"/>
<keyword evidence="4" id="KW-1185">Reference proteome</keyword>
<accession>A0A1J1LR56</accession>
<reference evidence="4" key="1">
    <citation type="submission" date="2015-10" db="EMBL/GenBank/DDBJ databases">
        <authorList>
            <person name="Regsiter A."/>
            <person name="william w."/>
        </authorList>
    </citation>
    <scope>NUCLEOTIDE SEQUENCE [LARGE SCALE GENOMIC DNA]</scope>
</reference>
<dbReference type="STRING" id="671072.PL9214650476"/>
<dbReference type="SMART" id="SM00065">
    <property type="entry name" value="GAF"/>
    <property type="match status" value="1"/>
</dbReference>
<dbReference type="SUPFAM" id="SSF55781">
    <property type="entry name" value="GAF domain-like"/>
    <property type="match status" value="1"/>
</dbReference>
<feature type="domain" description="Phytochrome chromophore attachment site" evidence="2">
    <location>
        <begin position="39"/>
        <end position="178"/>
    </location>
</feature>
<evidence type="ECO:0000313" key="3">
    <source>
        <dbReference type="EMBL" id="CUR35037.1"/>
    </source>
</evidence>
<organism evidence="3 4">
    <name type="scientific">Planktothrix tepida PCC 9214</name>
    <dbReference type="NCBI Taxonomy" id="671072"/>
    <lineage>
        <taxon>Bacteria</taxon>
        <taxon>Bacillati</taxon>
        <taxon>Cyanobacteriota</taxon>
        <taxon>Cyanophyceae</taxon>
        <taxon>Oscillatoriophycideae</taxon>
        <taxon>Oscillatoriales</taxon>
        <taxon>Microcoleaceae</taxon>
        <taxon>Planktothrix</taxon>
    </lineage>
</organism>
<evidence type="ECO:0000256" key="1">
    <source>
        <dbReference type="SAM" id="MobiDB-lite"/>
    </source>
</evidence>
<dbReference type="Gene3D" id="3.30.450.40">
    <property type="match status" value="1"/>
</dbReference>
<feature type="compositionally biased region" description="Polar residues" evidence="1">
    <location>
        <begin position="1"/>
        <end position="11"/>
    </location>
</feature>
<dbReference type="AlphaFoldDB" id="A0A1J1LR56"/>
<dbReference type="RefSeq" id="WP_072721944.1">
    <property type="nucleotide sequence ID" value="NZ_LN889813.1"/>
</dbReference>
<name>A0A1J1LR56_9CYAN</name>
<dbReference type="EMBL" id="CZDF01000172">
    <property type="protein sequence ID" value="CUR35037.1"/>
    <property type="molecule type" value="Genomic_DNA"/>
</dbReference>
<dbReference type="OrthoDB" id="516850at2"/>
<dbReference type="Proteomes" id="UP000184315">
    <property type="component" value="Unassembled WGS sequence"/>
</dbReference>
<gene>
    <name evidence="3" type="ORF">PL9214650476</name>
</gene>
<dbReference type="PROSITE" id="PS50046">
    <property type="entry name" value="PHYTOCHROME_2"/>
    <property type="match status" value="1"/>
</dbReference>
<dbReference type="InterPro" id="IPR029016">
    <property type="entry name" value="GAF-like_dom_sf"/>
</dbReference>
<dbReference type="InterPro" id="IPR016132">
    <property type="entry name" value="Phyto_chromo_attachment"/>
</dbReference>
<sequence length="187" mass="21360">MNFSSTPNEFNNIEDFEHKPDSADPGLQRFALRLKTSMGRDTLIQKELDKLRTQLKCDRVVLYYFYSQWKGQVTFESLSNATLSIYGSTGADECFNHQYAQDYQKGRITAITDIETEAIHPCHQNFLRSLSIRANLVVPVIVSNELWGLLIAHHCQHPHVWNSAELDGMKVVAETLSTAPEIIDFKK</sequence>
<feature type="region of interest" description="Disordered" evidence="1">
    <location>
        <begin position="1"/>
        <end position="20"/>
    </location>
</feature>